<feature type="region of interest" description="Disordered" evidence="1">
    <location>
        <begin position="1"/>
        <end position="30"/>
    </location>
</feature>
<reference evidence="2 3" key="1">
    <citation type="submission" date="2019-05" db="EMBL/GenBank/DDBJ databases">
        <title>Another draft genome of Portunus trituberculatus and its Hox gene families provides insights of decapod evolution.</title>
        <authorList>
            <person name="Jeong J.-H."/>
            <person name="Song I."/>
            <person name="Kim S."/>
            <person name="Choi T."/>
            <person name="Kim D."/>
            <person name="Ryu S."/>
            <person name="Kim W."/>
        </authorList>
    </citation>
    <scope>NUCLEOTIDE SEQUENCE [LARGE SCALE GENOMIC DNA]</scope>
    <source>
        <tissue evidence="2">Muscle</tissue>
    </source>
</reference>
<gene>
    <name evidence="2" type="ORF">E2C01_053941</name>
</gene>
<keyword evidence="3" id="KW-1185">Reference proteome</keyword>
<dbReference type="Proteomes" id="UP000324222">
    <property type="component" value="Unassembled WGS sequence"/>
</dbReference>
<evidence type="ECO:0000256" key="1">
    <source>
        <dbReference type="SAM" id="MobiDB-lite"/>
    </source>
</evidence>
<proteinExistence type="predicted"/>
<organism evidence="2 3">
    <name type="scientific">Portunus trituberculatus</name>
    <name type="common">Swimming crab</name>
    <name type="synonym">Neptunus trituberculatus</name>
    <dbReference type="NCBI Taxonomy" id="210409"/>
    <lineage>
        <taxon>Eukaryota</taxon>
        <taxon>Metazoa</taxon>
        <taxon>Ecdysozoa</taxon>
        <taxon>Arthropoda</taxon>
        <taxon>Crustacea</taxon>
        <taxon>Multicrustacea</taxon>
        <taxon>Malacostraca</taxon>
        <taxon>Eumalacostraca</taxon>
        <taxon>Eucarida</taxon>
        <taxon>Decapoda</taxon>
        <taxon>Pleocyemata</taxon>
        <taxon>Brachyura</taxon>
        <taxon>Eubrachyura</taxon>
        <taxon>Portunoidea</taxon>
        <taxon>Portunidae</taxon>
        <taxon>Portuninae</taxon>
        <taxon>Portunus</taxon>
    </lineage>
</organism>
<dbReference type="AlphaFoldDB" id="A0A5B7GLP0"/>
<evidence type="ECO:0000313" key="2">
    <source>
        <dbReference type="EMBL" id="MPC59912.1"/>
    </source>
</evidence>
<protein>
    <submittedName>
        <fullName evidence="2">Uncharacterized protein</fullName>
    </submittedName>
</protein>
<dbReference type="EMBL" id="VSRR010016976">
    <property type="protein sequence ID" value="MPC59912.1"/>
    <property type="molecule type" value="Genomic_DNA"/>
</dbReference>
<sequence length="86" mass="8810">MMDEEVNSLSGSLGDKTDEIVQPPHGGKYHSKAAKISMMDTLHCSVVLCPCLGISPLSGLDASATEAGVAIATPPPSLPSPDPHIS</sequence>
<evidence type="ECO:0000313" key="3">
    <source>
        <dbReference type="Proteomes" id="UP000324222"/>
    </source>
</evidence>
<accession>A0A5B7GLP0</accession>
<name>A0A5B7GLP0_PORTR</name>
<comment type="caution">
    <text evidence="2">The sequence shown here is derived from an EMBL/GenBank/DDBJ whole genome shotgun (WGS) entry which is preliminary data.</text>
</comment>